<name>A0A8T1UX52_9STRA</name>
<gene>
    <name evidence="3" type="ORF">JG687_00002496</name>
</gene>
<reference evidence="3" key="1">
    <citation type="submission" date="2021-01" db="EMBL/GenBank/DDBJ databases">
        <title>Phytophthora aleatoria, a newly-described species from Pinus radiata is distinct from Phytophthora cactorum isolates based on comparative genomics.</title>
        <authorList>
            <person name="Mcdougal R."/>
            <person name="Panda P."/>
            <person name="Williams N."/>
            <person name="Studholme D.J."/>
        </authorList>
    </citation>
    <scope>NUCLEOTIDE SEQUENCE</scope>
    <source>
        <strain evidence="3">NZFS 3830</strain>
    </source>
</reference>
<feature type="transmembrane region" description="Helical" evidence="2">
    <location>
        <begin position="128"/>
        <end position="149"/>
    </location>
</feature>
<feature type="region of interest" description="Disordered" evidence="1">
    <location>
        <begin position="88"/>
        <end position="107"/>
    </location>
</feature>
<keyword evidence="2" id="KW-0472">Membrane</keyword>
<organism evidence="3 4">
    <name type="scientific">Phytophthora cactorum</name>
    <dbReference type="NCBI Taxonomy" id="29920"/>
    <lineage>
        <taxon>Eukaryota</taxon>
        <taxon>Sar</taxon>
        <taxon>Stramenopiles</taxon>
        <taxon>Oomycota</taxon>
        <taxon>Peronosporomycetes</taxon>
        <taxon>Peronosporales</taxon>
        <taxon>Peronosporaceae</taxon>
        <taxon>Phytophthora</taxon>
    </lineage>
</organism>
<evidence type="ECO:0000313" key="3">
    <source>
        <dbReference type="EMBL" id="KAG6970700.1"/>
    </source>
</evidence>
<proteinExistence type="predicted"/>
<sequence>MSRIRVGRRVQGLAGCKLWHGLPSARGYGCSRYGYIWSGQHGLVIEASGRSTSRLMTLGGVVRGQGCARRDDVRSSLDWKQYRRRGAVKGRRHTRGTGSLKGPRRWSDTLEDGSRAGECLVSILEEVVCIWSVCGALPTIAVAFSAVFLPGS</sequence>
<keyword evidence="2" id="KW-1133">Transmembrane helix</keyword>
<protein>
    <submittedName>
        <fullName evidence="3">Uncharacterized protein</fullName>
    </submittedName>
</protein>
<evidence type="ECO:0000313" key="4">
    <source>
        <dbReference type="Proteomes" id="UP000688947"/>
    </source>
</evidence>
<keyword evidence="2" id="KW-0812">Transmembrane</keyword>
<accession>A0A8T1UX52</accession>
<dbReference type="EMBL" id="JAENGZ010000068">
    <property type="protein sequence ID" value="KAG6970700.1"/>
    <property type="molecule type" value="Genomic_DNA"/>
</dbReference>
<dbReference type="AlphaFoldDB" id="A0A8T1UX52"/>
<dbReference type="Proteomes" id="UP000688947">
    <property type="component" value="Unassembled WGS sequence"/>
</dbReference>
<comment type="caution">
    <text evidence="3">The sequence shown here is derived from an EMBL/GenBank/DDBJ whole genome shotgun (WGS) entry which is preliminary data.</text>
</comment>
<evidence type="ECO:0000256" key="2">
    <source>
        <dbReference type="SAM" id="Phobius"/>
    </source>
</evidence>
<evidence type="ECO:0000256" key="1">
    <source>
        <dbReference type="SAM" id="MobiDB-lite"/>
    </source>
</evidence>